<organism evidence="1 2">
    <name type="scientific">Streptomyces katrae</name>
    <dbReference type="NCBI Taxonomy" id="68223"/>
    <lineage>
        <taxon>Bacteria</taxon>
        <taxon>Bacillati</taxon>
        <taxon>Actinomycetota</taxon>
        <taxon>Actinomycetes</taxon>
        <taxon>Kitasatosporales</taxon>
        <taxon>Streptomycetaceae</taxon>
        <taxon>Streptomyces</taxon>
    </lineage>
</organism>
<dbReference type="AlphaFoldDB" id="A0A0F4IRD1"/>
<comment type="caution">
    <text evidence="1">The sequence shown here is derived from an EMBL/GenBank/DDBJ whole genome shotgun (WGS) entry which is preliminary data.</text>
</comment>
<gene>
    <name evidence="1" type="ORF">VR44_36530</name>
</gene>
<proteinExistence type="predicted"/>
<evidence type="ECO:0000313" key="1">
    <source>
        <dbReference type="EMBL" id="KJY24028.1"/>
    </source>
</evidence>
<protein>
    <submittedName>
        <fullName evidence="1">Uncharacterized protein</fullName>
    </submittedName>
</protein>
<sequence length="64" mass="6295">MAIASSRPASAGAVDVLLGGQRDGADEFQQLGDGHPRAHGVCLSGARKEGVTGIGDHVVAGLSA</sequence>
<name>A0A0F4IRD1_9ACTN</name>
<dbReference type="Proteomes" id="UP000033551">
    <property type="component" value="Unassembled WGS sequence"/>
</dbReference>
<dbReference type="EMBL" id="JZWV01001308">
    <property type="protein sequence ID" value="KJY24028.1"/>
    <property type="molecule type" value="Genomic_DNA"/>
</dbReference>
<keyword evidence="2" id="KW-1185">Reference proteome</keyword>
<evidence type="ECO:0000313" key="2">
    <source>
        <dbReference type="Proteomes" id="UP000033551"/>
    </source>
</evidence>
<reference evidence="1 2" key="1">
    <citation type="submission" date="2015-02" db="EMBL/GenBank/DDBJ databases">
        <authorList>
            <person name="Ju K.-S."/>
            <person name="Doroghazi J.R."/>
            <person name="Metcalf W."/>
        </authorList>
    </citation>
    <scope>NUCLEOTIDE SEQUENCE [LARGE SCALE GENOMIC DNA]</scope>
    <source>
        <strain evidence="1 2">NRRL ISP-5550</strain>
    </source>
</reference>
<accession>A0A0F4IRD1</accession>